<dbReference type="Pfam" id="PF04347">
    <property type="entry name" value="FliO"/>
    <property type="match status" value="1"/>
</dbReference>
<keyword evidence="4" id="KW-1133">Transmembrane helix</keyword>
<comment type="subcellular location">
    <subcellularLocation>
        <location evidence="1">Cell membrane</location>
    </subcellularLocation>
</comment>
<dbReference type="AlphaFoldDB" id="A0A494THB7"/>
<gene>
    <name evidence="6" type="ORF">D3Y57_04210</name>
</gene>
<accession>A0A494THB7</accession>
<dbReference type="OrthoDB" id="7409867at2"/>
<evidence type="ECO:0000313" key="6">
    <source>
        <dbReference type="EMBL" id="AYJ85236.1"/>
    </source>
</evidence>
<geneLocation type="plasmid" evidence="6">
    <name>unnamed1</name>
</geneLocation>
<dbReference type="InterPro" id="IPR022781">
    <property type="entry name" value="Flagellar_biosynth_FliO"/>
</dbReference>
<evidence type="ECO:0000256" key="4">
    <source>
        <dbReference type="ARBA" id="ARBA00022989"/>
    </source>
</evidence>
<reference evidence="6 7" key="1">
    <citation type="submission" date="2018-09" db="EMBL/GenBank/DDBJ databases">
        <title>Sphingomonas peninsula sp. nov., isolated from fildes peninsula, Antarctic soil.</title>
        <authorList>
            <person name="Yingchao G."/>
        </authorList>
    </citation>
    <scope>NUCLEOTIDE SEQUENCE [LARGE SCALE GENOMIC DNA]</scope>
    <source>
        <strain evidence="6 7">YZ-8</strain>
        <plasmid evidence="6 7">unnamed1</plasmid>
    </source>
</reference>
<keyword evidence="5" id="KW-0472">Membrane</keyword>
<keyword evidence="3" id="KW-0812">Transmembrane</keyword>
<dbReference type="KEGG" id="spha:D3Y57_04210"/>
<name>A0A494THB7_SPHPE</name>
<evidence type="ECO:0000256" key="5">
    <source>
        <dbReference type="ARBA" id="ARBA00023136"/>
    </source>
</evidence>
<keyword evidence="7" id="KW-1185">Reference proteome</keyword>
<dbReference type="EMBL" id="CP032828">
    <property type="protein sequence ID" value="AYJ85236.1"/>
    <property type="molecule type" value="Genomic_DNA"/>
</dbReference>
<keyword evidence="2" id="KW-1003">Cell membrane</keyword>
<protein>
    <submittedName>
        <fullName evidence="6">Uncharacterized protein</fullName>
    </submittedName>
</protein>
<dbReference type="GO" id="GO:0044781">
    <property type="term" value="P:bacterial-type flagellum organization"/>
    <property type="evidence" value="ECO:0007669"/>
    <property type="project" value="InterPro"/>
</dbReference>
<organism evidence="6 7">
    <name type="scientific">Sphingomonas paeninsulae</name>
    <dbReference type="NCBI Taxonomy" id="2319844"/>
    <lineage>
        <taxon>Bacteria</taxon>
        <taxon>Pseudomonadati</taxon>
        <taxon>Pseudomonadota</taxon>
        <taxon>Alphaproteobacteria</taxon>
        <taxon>Sphingomonadales</taxon>
        <taxon>Sphingomonadaceae</taxon>
        <taxon>Sphingomonas</taxon>
    </lineage>
</organism>
<evidence type="ECO:0000256" key="2">
    <source>
        <dbReference type="ARBA" id="ARBA00022475"/>
    </source>
</evidence>
<sequence>MIDLQSLSSRAWSAFRRLQRTAVDQRRGKLARVVEVHAFSIAVKLAVVEFSGKTLLLSVGKNGISLIAEGRGE</sequence>
<dbReference type="GO" id="GO:0016020">
    <property type="term" value="C:membrane"/>
    <property type="evidence" value="ECO:0007669"/>
    <property type="project" value="InterPro"/>
</dbReference>
<evidence type="ECO:0000256" key="1">
    <source>
        <dbReference type="ARBA" id="ARBA00004236"/>
    </source>
</evidence>
<evidence type="ECO:0000256" key="3">
    <source>
        <dbReference type="ARBA" id="ARBA00022692"/>
    </source>
</evidence>
<proteinExistence type="predicted"/>
<dbReference type="Proteomes" id="UP000276254">
    <property type="component" value="Plasmid unnamed1"/>
</dbReference>
<keyword evidence="6" id="KW-0614">Plasmid</keyword>
<evidence type="ECO:0000313" key="7">
    <source>
        <dbReference type="Proteomes" id="UP000276254"/>
    </source>
</evidence>